<evidence type="ECO:0000256" key="1">
    <source>
        <dbReference type="SAM" id="MobiDB-lite"/>
    </source>
</evidence>
<evidence type="ECO:0000313" key="3">
    <source>
        <dbReference type="EMBL" id="MFF5920657.1"/>
    </source>
</evidence>
<gene>
    <name evidence="3" type="ORF">ACFY8C_20280</name>
</gene>
<dbReference type="Proteomes" id="UP001602370">
    <property type="component" value="Unassembled WGS sequence"/>
</dbReference>
<feature type="region of interest" description="Disordered" evidence="1">
    <location>
        <begin position="1"/>
        <end position="27"/>
    </location>
</feature>
<accession>A0ABW6XT25</accession>
<keyword evidence="2" id="KW-0472">Membrane</keyword>
<proteinExistence type="predicted"/>
<comment type="caution">
    <text evidence="3">The sequence shown here is derived from an EMBL/GenBank/DDBJ whole genome shotgun (WGS) entry which is preliminary data.</text>
</comment>
<evidence type="ECO:0000313" key="4">
    <source>
        <dbReference type="Proteomes" id="UP001602370"/>
    </source>
</evidence>
<feature type="compositionally biased region" description="Low complexity" evidence="1">
    <location>
        <begin position="55"/>
        <end position="74"/>
    </location>
</feature>
<name>A0ABW6XT25_9ACTN</name>
<sequence length="138" mass="14345">MSPAPEPTTAPPATPAGSPARARPGCGGRCPAPGRRLWVVLLLVLAALFTTGAGTLTGGAELRPAAASPASDPSGETHDPAGTEAGLPGRSRRQRTGIRPSRRPRRLPYGARYRRRNPADAPLPAPRGDALRCVVMRC</sequence>
<feature type="compositionally biased region" description="Basic residues" evidence="1">
    <location>
        <begin position="90"/>
        <end position="116"/>
    </location>
</feature>
<keyword evidence="4" id="KW-1185">Reference proteome</keyword>
<feature type="compositionally biased region" description="Pro residues" evidence="1">
    <location>
        <begin position="1"/>
        <end position="14"/>
    </location>
</feature>
<dbReference type="RefSeq" id="WP_388308229.1">
    <property type="nucleotide sequence ID" value="NZ_JBIBDZ010000005.1"/>
</dbReference>
<feature type="region of interest" description="Disordered" evidence="1">
    <location>
        <begin position="55"/>
        <end position="125"/>
    </location>
</feature>
<feature type="compositionally biased region" description="Low complexity" evidence="1">
    <location>
        <begin position="15"/>
        <end position="27"/>
    </location>
</feature>
<dbReference type="EMBL" id="JBIBDZ010000005">
    <property type="protein sequence ID" value="MFF5920657.1"/>
    <property type="molecule type" value="Genomic_DNA"/>
</dbReference>
<evidence type="ECO:0000256" key="2">
    <source>
        <dbReference type="SAM" id="Phobius"/>
    </source>
</evidence>
<organism evidence="3 4">
    <name type="scientific">Streptomyces flavochromogenes</name>
    <dbReference type="NCBI Taxonomy" id="68199"/>
    <lineage>
        <taxon>Bacteria</taxon>
        <taxon>Bacillati</taxon>
        <taxon>Actinomycetota</taxon>
        <taxon>Actinomycetes</taxon>
        <taxon>Kitasatosporales</taxon>
        <taxon>Streptomycetaceae</taxon>
        <taxon>Streptomyces</taxon>
    </lineage>
</organism>
<keyword evidence="2" id="KW-1133">Transmembrane helix</keyword>
<reference evidence="3 4" key="1">
    <citation type="submission" date="2024-10" db="EMBL/GenBank/DDBJ databases">
        <title>The Natural Products Discovery Center: Release of the First 8490 Sequenced Strains for Exploring Actinobacteria Biosynthetic Diversity.</title>
        <authorList>
            <person name="Kalkreuter E."/>
            <person name="Kautsar S.A."/>
            <person name="Yang D."/>
            <person name="Bader C.D."/>
            <person name="Teijaro C.N."/>
            <person name="Fluegel L."/>
            <person name="Davis C.M."/>
            <person name="Simpson J.R."/>
            <person name="Lauterbach L."/>
            <person name="Steele A.D."/>
            <person name="Gui C."/>
            <person name="Meng S."/>
            <person name="Li G."/>
            <person name="Viehrig K."/>
            <person name="Ye F."/>
            <person name="Su P."/>
            <person name="Kiefer A.F."/>
            <person name="Nichols A."/>
            <person name="Cepeda A.J."/>
            <person name="Yan W."/>
            <person name="Fan B."/>
            <person name="Jiang Y."/>
            <person name="Adhikari A."/>
            <person name="Zheng C.-J."/>
            <person name="Schuster L."/>
            <person name="Cowan T.M."/>
            <person name="Smanski M.J."/>
            <person name="Chevrette M.G."/>
            <person name="De Carvalho L.P.S."/>
            <person name="Shen B."/>
        </authorList>
    </citation>
    <scope>NUCLEOTIDE SEQUENCE [LARGE SCALE GENOMIC DNA]</scope>
    <source>
        <strain evidence="3 4">NPDC012605</strain>
    </source>
</reference>
<feature type="transmembrane region" description="Helical" evidence="2">
    <location>
        <begin position="37"/>
        <end position="56"/>
    </location>
</feature>
<protein>
    <submittedName>
        <fullName evidence="3">Uncharacterized protein</fullName>
    </submittedName>
</protein>
<keyword evidence="2" id="KW-0812">Transmembrane</keyword>